<protein>
    <submittedName>
        <fullName evidence="11">YKT6-family R-SNARE protein</fullName>
    </submittedName>
</protein>
<comment type="subcellular location">
    <subcellularLocation>
        <location evidence="7">Endomembrane system</location>
        <topology evidence="7">Lipid-anchor</topology>
        <orientation evidence="7">Cytoplasmic side</orientation>
    </subcellularLocation>
</comment>
<sequence length="201" mass="23355">MRLISMHVLKWNAENPIFLSSAYELGFISWYQRSFFKEGLIFGVRTITGRVQQGTRTAIKLDEAKAIAYVVVQNNRAVVIVCDEEYPQNVPFIIIREIFSELDKIITNEQVGELKEDTNINFERLQVMVKEYQDYKKADKLAQLQSNLQELQEITFKVMTDLVKKGEDLKVLMEKSKDLSQVSVNVYKQSKKFNSRCCVLI</sequence>
<dbReference type="GO" id="GO:0006888">
    <property type="term" value="P:endoplasmic reticulum to Golgi vesicle-mediated transport"/>
    <property type="evidence" value="ECO:0007669"/>
    <property type="project" value="TreeGrafter"/>
</dbReference>
<gene>
    <name evidence="11" type="ORF">TTHERM_00773200</name>
</gene>
<reference evidence="12" key="1">
    <citation type="journal article" date="2006" name="PLoS Biol.">
        <title>Macronuclear genome sequence of the ciliate Tetrahymena thermophila, a model eukaryote.</title>
        <authorList>
            <person name="Eisen J.A."/>
            <person name="Coyne R.S."/>
            <person name="Wu M."/>
            <person name="Wu D."/>
            <person name="Thiagarajan M."/>
            <person name="Wortman J.R."/>
            <person name="Badger J.H."/>
            <person name="Ren Q."/>
            <person name="Amedeo P."/>
            <person name="Jones K.M."/>
            <person name="Tallon L.J."/>
            <person name="Delcher A.L."/>
            <person name="Salzberg S.L."/>
            <person name="Silva J.C."/>
            <person name="Haas B.J."/>
            <person name="Majoros W.H."/>
            <person name="Farzad M."/>
            <person name="Carlton J.M."/>
            <person name="Smith R.K. Jr."/>
            <person name="Garg J."/>
            <person name="Pearlman R.E."/>
            <person name="Karrer K.M."/>
            <person name="Sun L."/>
            <person name="Manning G."/>
            <person name="Elde N.C."/>
            <person name="Turkewitz A.P."/>
            <person name="Asai D.J."/>
            <person name="Wilkes D.E."/>
            <person name="Wang Y."/>
            <person name="Cai H."/>
            <person name="Collins K."/>
            <person name="Stewart B.A."/>
            <person name="Lee S.R."/>
            <person name="Wilamowska K."/>
            <person name="Weinberg Z."/>
            <person name="Ruzzo W.L."/>
            <person name="Wloga D."/>
            <person name="Gaertig J."/>
            <person name="Frankel J."/>
            <person name="Tsao C.-C."/>
            <person name="Gorovsky M.A."/>
            <person name="Keeling P.J."/>
            <person name="Waller R.F."/>
            <person name="Patron N.J."/>
            <person name="Cherry J.M."/>
            <person name="Stover N.A."/>
            <person name="Krieger C.J."/>
            <person name="del Toro C."/>
            <person name="Ryder H.F."/>
            <person name="Williamson S.C."/>
            <person name="Barbeau R.A."/>
            <person name="Hamilton E.P."/>
            <person name="Orias E."/>
        </authorList>
    </citation>
    <scope>NUCLEOTIDE SEQUENCE [LARGE SCALE GENOMIC DNA]</scope>
    <source>
        <strain evidence="12">SB210</strain>
    </source>
</reference>
<keyword evidence="8" id="KW-0175">Coiled coil</keyword>
<dbReference type="EMBL" id="GG662514">
    <property type="protein sequence ID" value="EAR83910.2"/>
    <property type="molecule type" value="Genomic_DNA"/>
</dbReference>
<keyword evidence="4" id="KW-0564">Palmitate</keyword>
<dbReference type="STRING" id="312017.I7MFF6"/>
<evidence type="ECO:0000256" key="6">
    <source>
        <dbReference type="ARBA" id="ARBA00023289"/>
    </source>
</evidence>
<evidence type="ECO:0000259" key="10">
    <source>
        <dbReference type="PROSITE" id="PS50892"/>
    </source>
</evidence>
<dbReference type="SUPFAM" id="SSF58038">
    <property type="entry name" value="SNARE fusion complex"/>
    <property type="match status" value="1"/>
</dbReference>
<dbReference type="Gene3D" id="3.30.450.50">
    <property type="entry name" value="Longin domain"/>
    <property type="match status" value="1"/>
</dbReference>
<comment type="similarity">
    <text evidence="1">Belongs to the synaptobrevin family.</text>
</comment>
<dbReference type="PROSITE" id="PS50892">
    <property type="entry name" value="V_SNARE"/>
    <property type="match status" value="1"/>
</dbReference>
<evidence type="ECO:0000256" key="1">
    <source>
        <dbReference type="ARBA" id="ARBA00008025"/>
    </source>
</evidence>
<dbReference type="RefSeq" id="XP_001031573.2">
    <property type="nucleotide sequence ID" value="XM_001031573.2"/>
</dbReference>
<keyword evidence="5" id="KW-0449">Lipoprotein</keyword>
<organism evidence="11 12">
    <name type="scientific">Tetrahymena thermophila (strain SB210)</name>
    <dbReference type="NCBI Taxonomy" id="312017"/>
    <lineage>
        <taxon>Eukaryota</taxon>
        <taxon>Sar</taxon>
        <taxon>Alveolata</taxon>
        <taxon>Ciliophora</taxon>
        <taxon>Intramacronucleata</taxon>
        <taxon>Oligohymenophorea</taxon>
        <taxon>Hymenostomatida</taxon>
        <taxon>Tetrahymenina</taxon>
        <taxon>Tetrahymenidae</taxon>
        <taxon>Tetrahymena</taxon>
    </lineage>
</organism>
<proteinExistence type="inferred from homology"/>
<keyword evidence="12" id="KW-1185">Reference proteome</keyword>
<dbReference type="KEGG" id="tet:TTHERM_00773200"/>
<dbReference type="InParanoid" id="I7MFF6"/>
<name>I7MFF6_TETTS</name>
<keyword evidence="3" id="KW-0472">Membrane</keyword>
<dbReference type="eggNOG" id="KOG0861">
    <property type="taxonomic scope" value="Eukaryota"/>
</dbReference>
<dbReference type="Gene3D" id="1.20.5.110">
    <property type="match status" value="1"/>
</dbReference>
<evidence type="ECO:0000256" key="8">
    <source>
        <dbReference type="PROSITE-ProRule" id="PRU00290"/>
    </source>
</evidence>
<dbReference type="GO" id="GO:0005794">
    <property type="term" value="C:Golgi apparatus"/>
    <property type="evidence" value="ECO:0007669"/>
    <property type="project" value="TreeGrafter"/>
</dbReference>
<dbReference type="PANTHER" id="PTHR45806:SF1">
    <property type="entry name" value="SYNAPTOBREVIN HOMOLOG YKT6"/>
    <property type="match status" value="1"/>
</dbReference>
<dbReference type="OMA" id="FAYCVYG"/>
<dbReference type="InterPro" id="IPR011012">
    <property type="entry name" value="Longin-like_dom_sf"/>
</dbReference>
<dbReference type="Proteomes" id="UP000009168">
    <property type="component" value="Unassembled WGS sequence"/>
</dbReference>
<dbReference type="PANTHER" id="PTHR45806">
    <property type="entry name" value="SYNAPTOBREVIN HOMOLOG YKT6"/>
    <property type="match status" value="1"/>
</dbReference>
<evidence type="ECO:0000256" key="7">
    <source>
        <dbReference type="ARBA" id="ARBA00046278"/>
    </source>
</evidence>
<evidence type="ECO:0000313" key="11">
    <source>
        <dbReference type="EMBL" id="EAR83910.2"/>
    </source>
</evidence>
<dbReference type="GO" id="GO:0005484">
    <property type="term" value="F:SNAP receptor activity"/>
    <property type="evidence" value="ECO:0007669"/>
    <property type="project" value="TreeGrafter"/>
</dbReference>
<accession>I7MFF6</accession>
<feature type="domain" description="V-SNARE coiled-coil homology" evidence="10">
    <location>
        <begin position="140"/>
        <end position="200"/>
    </location>
</feature>
<evidence type="ECO:0000256" key="4">
    <source>
        <dbReference type="ARBA" id="ARBA00023139"/>
    </source>
</evidence>
<keyword evidence="6" id="KW-0636">Prenylation</keyword>
<dbReference type="PROSITE" id="PS50859">
    <property type="entry name" value="LONGIN"/>
    <property type="match status" value="1"/>
</dbReference>
<dbReference type="InterPro" id="IPR010908">
    <property type="entry name" value="Longin_dom"/>
</dbReference>
<dbReference type="OrthoDB" id="27923at2759"/>
<dbReference type="SUPFAM" id="SSF64356">
    <property type="entry name" value="SNARE-like"/>
    <property type="match status" value="1"/>
</dbReference>
<keyword evidence="2" id="KW-0488">Methylation</keyword>
<dbReference type="AlphaFoldDB" id="I7MFF6"/>
<dbReference type="GeneID" id="7837361"/>
<dbReference type="CDD" id="cd14824">
    <property type="entry name" value="Longin"/>
    <property type="match status" value="1"/>
</dbReference>
<evidence type="ECO:0000256" key="2">
    <source>
        <dbReference type="ARBA" id="ARBA00022481"/>
    </source>
</evidence>
<evidence type="ECO:0000256" key="5">
    <source>
        <dbReference type="ARBA" id="ARBA00023288"/>
    </source>
</evidence>
<dbReference type="InterPro" id="IPR042855">
    <property type="entry name" value="V_SNARE_CC"/>
</dbReference>
<dbReference type="FunCoup" id="I7MFF6">
    <property type="interactions" value="684"/>
</dbReference>
<feature type="domain" description="Longin" evidence="9">
    <location>
        <begin position="7"/>
        <end position="126"/>
    </location>
</feature>
<evidence type="ECO:0000259" key="9">
    <source>
        <dbReference type="PROSITE" id="PS50859"/>
    </source>
</evidence>
<dbReference type="HOGENOM" id="CLU_074848_2_1_1"/>
<evidence type="ECO:0000313" key="12">
    <source>
        <dbReference type="Proteomes" id="UP000009168"/>
    </source>
</evidence>
<evidence type="ECO:0000256" key="3">
    <source>
        <dbReference type="ARBA" id="ARBA00023136"/>
    </source>
</evidence>